<evidence type="ECO:0000256" key="9">
    <source>
        <dbReference type="ARBA" id="ARBA00023134"/>
    </source>
</evidence>
<evidence type="ECO:0000256" key="2">
    <source>
        <dbReference type="ARBA" id="ARBA00022517"/>
    </source>
</evidence>
<dbReference type="AlphaFoldDB" id="A0A1J5QEA2"/>
<dbReference type="InterPro" id="IPR030378">
    <property type="entry name" value="G_CP_dom"/>
</dbReference>
<dbReference type="InterPro" id="IPR010914">
    <property type="entry name" value="RsgA_GTPase_dom"/>
</dbReference>
<feature type="domain" description="CP-type G" evidence="12">
    <location>
        <begin position="107"/>
        <end position="264"/>
    </location>
</feature>
<dbReference type="GO" id="GO:0042254">
    <property type="term" value="P:ribosome biogenesis"/>
    <property type="evidence" value="ECO:0007669"/>
    <property type="project" value="UniProtKB-KW"/>
</dbReference>
<evidence type="ECO:0000256" key="10">
    <source>
        <dbReference type="SAM" id="MobiDB-lite"/>
    </source>
</evidence>
<dbReference type="InterPro" id="IPR004881">
    <property type="entry name" value="Ribosome_biogen_GTPase_RsgA"/>
</dbReference>
<evidence type="ECO:0000256" key="6">
    <source>
        <dbReference type="ARBA" id="ARBA00022801"/>
    </source>
</evidence>
<evidence type="ECO:0000313" key="13">
    <source>
        <dbReference type="EMBL" id="OIQ78284.1"/>
    </source>
</evidence>
<dbReference type="PROSITE" id="PS50936">
    <property type="entry name" value="ENGC_GTPASE"/>
    <property type="match status" value="1"/>
</dbReference>
<evidence type="ECO:0000256" key="7">
    <source>
        <dbReference type="ARBA" id="ARBA00022833"/>
    </source>
</evidence>
<dbReference type="NCBIfam" id="TIGR00157">
    <property type="entry name" value="ribosome small subunit-dependent GTPase A"/>
    <property type="match status" value="1"/>
</dbReference>
<reference evidence="13" key="1">
    <citation type="submission" date="2016-10" db="EMBL/GenBank/DDBJ databases">
        <title>Sequence of Gallionella enrichment culture.</title>
        <authorList>
            <person name="Poehlein A."/>
            <person name="Muehling M."/>
            <person name="Daniel R."/>
        </authorList>
    </citation>
    <scope>NUCLEOTIDE SEQUENCE</scope>
</reference>
<keyword evidence="7" id="KW-0862">Zinc</keyword>
<feature type="region of interest" description="Disordered" evidence="10">
    <location>
        <begin position="50"/>
        <end position="72"/>
    </location>
</feature>
<evidence type="ECO:0000256" key="8">
    <source>
        <dbReference type="ARBA" id="ARBA00022884"/>
    </source>
</evidence>
<dbReference type="PANTHER" id="PTHR32120:SF10">
    <property type="entry name" value="SMALL RIBOSOMAL SUBUNIT BIOGENESIS GTPASE RSGA"/>
    <property type="match status" value="1"/>
</dbReference>
<dbReference type="CDD" id="cd01854">
    <property type="entry name" value="YjeQ_EngC"/>
    <property type="match status" value="1"/>
</dbReference>
<feature type="compositionally biased region" description="Basic and acidic residues" evidence="10">
    <location>
        <begin position="1"/>
        <end position="10"/>
    </location>
</feature>
<evidence type="ECO:0000256" key="1">
    <source>
        <dbReference type="ARBA" id="ARBA00022490"/>
    </source>
</evidence>
<keyword evidence="8" id="KW-0694">RNA-binding</keyword>
<name>A0A1J5QEA2_9ZZZZ</name>
<evidence type="ECO:0000259" key="12">
    <source>
        <dbReference type="PROSITE" id="PS51721"/>
    </source>
</evidence>
<evidence type="ECO:0000256" key="3">
    <source>
        <dbReference type="ARBA" id="ARBA00022723"/>
    </source>
</evidence>
<keyword evidence="6 13" id="KW-0378">Hydrolase</keyword>
<feature type="domain" description="EngC GTPase" evidence="11">
    <location>
        <begin position="116"/>
        <end position="262"/>
    </location>
</feature>
<feature type="region of interest" description="Disordered" evidence="10">
    <location>
        <begin position="1"/>
        <end position="30"/>
    </location>
</feature>
<keyword evidence="4" id="KW-0699">rRNA-binding</keyword>
<comment type="caution">
    <text evidence="13">The sequence shown here is derived from an EMBL/GenBank/DDBJ whole genome shotgun (WGS) entry which is preliminary data.</text>
</comment>
<dbReference type="Pfam" id="PF03193">
    <property type="entry name" value="RsgA_GTPase"/>
    <property type="match status" value="1"/>
</dbReference>
<dbReference type="Gene3D" id="1.10.40.50">
    <property type="entry name" value="Probable gtpase engc, domain 3"/>
    <property type="match status" value="1"/>
</dbReference>
<dbReference type="GO" id="GO:0003924">
    <property type="term" value="F:GTPase activity"/>
    <property type="evidence" value="ECO:0007669"/>
    <property type="project" value="InterPro"/>
</dbReference>
<keyword evidence="3" id="KW-0479">Metal-binding</keyword>
<feature type="compositionally biased region" description="Low complexity" evidence="10">
    <location>
        <begin position="11"/>
        <end position="25"/>
    </location>
</feature>
<accession>A0A1J5QEA2</accession>
<dbReference type="EMBL" id="MLJW01001431">
    <property type="protein sequence ID" value="OIQ78284.1"/>
    <property type="molecule type" value="Genomic_DNA"/>
</dbReference>
<dbReference type="EC" id="3.6.1.-" evidence="13"/>
<evidence type="ECO:0000256" key="5">
    <source>
        <dbReference type="ARBA" id="ARBA00022741"/>
    </source>
</evidence>
<gene>
    <name evidence="13" type="primary">rsgA_15</name>
    <name evidence="13" type="ORF">GALL_400160</name>
</gene>
<protein>
    <submittedName>
        <fullName evidence="13">Putative ribosome biogenesis GTPase RsgA</fullName>
        <ecNumber evidence="13">3.6.1.-</ecNumber>
    </submittedName>
</protein>
<evidence type="ECO:0000259" key="11">
    <source>
        <dbReference type="PROSITE" id="PS50936"/>
    </source>
</evidence>
<dbReference type="GO" id="GO:0019843">
    <property type="term" value="F:rRNA binding"/>
    <property type="evidence" value="ECO:0007669"/>
    <property type="project" value="UniProtKB-KW"/>
</dbReference>
<keyword evidence="1" id="KW-0963">Cytoplasm</keyword>
<dbReference type="SUPFAM" id="SSF52540">
    <property type="entry name" value="P-loop containing nucleoside triphosphate hydrolases"/>
    <property type="match status" value="1"/>
</dbReference>
<organism evidence="13">
    <name type="scientific">mine drainage metagenome</name>
    <dbReference type="NCBI Taxonomy" id="410659"/>
    <lineage>
        <taxon>unclassified sequences</taxon>
        <taxon>metagenomes</taxon>
        <taxon>ecological metagenomes</taxon>
    </lineage>
</organism>
<dbReference type="GO" id="GO:0046872">
    <property type="term" value="F:metal ion binding"/>
    <property type="evidence" value="ECO:0007669"/>
    <property type="project" value="UniProtKB-KW"/>
</dbReference>
<proteinExistence type="inferred from homology"/>
<keyword evidence="9" id="KW-0342">GTP-binding</keyword>
<evidence type="ECO:0000256" key="4">
    <source>
        <dbReference type="ARBA" id="ARBA00022730"/>
    </source>
</evidence>
<dbReference type="HAMAP" id="MF_01820">
    <property type="entry name" value="GTPase_RsgA"/>
    <property type="match status" value="1"/>
</dbReference>
<dbReference type="Gene3D" id="3.40.50.300">
    <property type="entry name" value="P-loop containing nucleotide triphosphate hydrolases"/>
    <property type="match status" value="1"/>
</dbReference>
<keyword evidence="2" id="KW-0690">Ribosome biogenesis</keyword>
<dbReference type="InterPro" id="IPR027417">
    <property type="entry name" value="P-loop_NTPase"/>
</dbReference>
<sequence>MPDPADRELHAPQSPAAPSHAPQSSGPSTAMRVARVDVGAVLVVPGRAPGEEPRRAVLPRGGLVPTDDGDDLSPTVGDDVLVVADDGLRVVRVLPRRSALVRDSAGRTSRTQALAANVDVVLVVEHLDPEPHLGRVERLLTLAWGSGARPVIVLTKADLVPDADALSRDVAAAALGADVHTVSVPADVGLAPLRALLEPGVTLVAVGPSGAGKSTLVNALAGAEVMATGERRADGRGRHTTTHRELVGLPGGAWLIDTPGVRGVGLVADEDALEATFADIVALADRCRFRDCRHTEEPGCAVRAAIDSGVLAARRLESWRRLDREAAYQARRGDARLAAEERARWKKVIREHRGAIRPDPHRR</sequence>
<keyword evidence="5" id="KW-0547">Nucleotide-binding</keyword>
<dbReference type="GO" id="GO:0005525">
    <property type="term" value="F:GTP binding"/>
    <property type="evidence" value="ECO:0007669"/>
    <property type="project" value="UniProtKB-KW"/>
</dbReference>
<dbReference type="PANTHER" id="PTHR32120">
    <property type="entry name" value="SMALL RIBOSOMAL SUBUNIT BIOGENESIS GTPASE RSGA"/>
    <property type="match status" value="1"/>
</dbReference>
<dbReference type="PROSITE" id="PS51721">
    <property type="entry name" value="G_CP"/>
    <property type="match status" value="1"/>
</dbReference>